<dbReference type="PANTHER" id="PTHR31225:SF93">
    <property type="entry name" value="ALPHA-HUMULENE_(-)-(E)-BETA-CARYOPHYLLENE SYNTHASE"/>
    <property type="match status" value="1"/>
</dbReference>
<dbReference type="CDD" id="cd00684">
    <property type="entry name" value="Terpene_cyclase_plant_C1"/>
    <property type="match status" value="1"/>
</dbReference>
<evidence type="ECO:0000313" key="8">
    <source>
        <dbReference type="EMBL" id="KAK2656927.1"/>
    </source>
</evidence>
<feature type="domain" description="Terpene synthase N-terminal" evidence="6">
    <location>
        <begin position="90"/>
        <end position="250"/>
    </location>
</feature>
<dbReference type="InterPro" id="IPR044814">
    <property type="entry name" value="Terpene_cyclase_plant_C1"/>
</dbReference>
<evidence type="ECO:0000256" key="4">
    <source>
        <dbReference type="ARBA" id="ARBA00023239"/>
    </source>
</evidence>
<dbReference type="GO" id="GO:0016102">
    <property type="term" value="P:diterpenoid biosynthetic process"/>
    <property type="evidence" value="ECO:0007669"/>
    <property type="project" value="InterPro"/>
</dbReference>
<keyword evidence="9" id="KW-1185">Reference proteome</keyword>
<evidence type="ECO:0000256" key="1">
    <source>
        <dbReference type="ARBA" id="ARBA00001946"/>
    </source>
</evidence>
<dbReference type="Pfam" id="PF01397">
    <property type="entry name" value="Terpene_synth"/>
    <property type="match status" value="1"/>
</dbReference>
<dbReference type="Gene3D" id="1.10.600.10">
    <property type="entry name" value="Farnesyl Diphosphate Synthase"/>
    <property type="match status" value="1"/>
</dbReference>
<evidence type="ECO:0000259" key="6">
    <source>
        <dbReference type="Pfam" id="PF01397"/>
    </source>
</evidence>
<reference evidence="8" key="1">
    <citation type="journal article" date="2023" name="Plant J.">
        <title>Genome sequences and population genomics provide insights into the demographic history, inbreeding, and mutation load of two 'living fossil' tree species of Dipteronia.</title>
        <authorList>
            <person name="Feng Y."/>
            <person name="Comes H.P."/>
            <person name="Chen J."/>
            <person name="Zhu S."/>
            <person name="Lu R."/>
            <person name="Zhang X."/>
            <person name="Li P."/>
            <person name="Qiu J."/>
            <person name="Olsen K.M."/>
            <person name="Qiu Y."/>
        </authorList>
    </citation>
    <scope>NUCLEOTIDE SEQUENCE</scope>
    <source>
        <strain evidence="8">KIB01</strain>
    </source>
</reference>
<organism evidence="8 9">
    <name type="scientific">Dipteronia dyeriana</name>
    <dbReference type="NCBI Taxonomy" id="168575"/>
    <lineage>
        <taxon>Eukaryota</taxon>
        <taxon>Viridiplantae</taxon>
        <taxon>Streptophyta</taxon>
        <taxon>Embryophyta</taxon>
        <taxon>Tracheophyta</taxon>
        <taxon>Spermatophyta</taxon>
        <taxon>Magnoliopsida</taxon>
        <taxon>eudicotyledons</taxon>
        <taxon>Gunneridae</taxon>
        <taxon>Pentapetalae</taxon>
        <taxon>rosids</taxon>
        <taxon>malvids</taxon>
        <taxon>Sapindales</taxon>
        <taxon>Sapindaceae</taxon>
        <taxon>Hippocastanoideae</taxon>
        <taxon>Acereae</taxon>
        <taxon>Dipteronia</taxon>
    </lineage>
</organism>
<dbReference type="SUPFAM" id="SSF48576">
    <property type="entry name" value="Terpenoid synthases"/>
    <property type="match status" value="1"/>
</dbReference>
<keyword evidence="4" id="KW-0456">Lyase</keyword>
<name>A0AAD9XCU1_9ROSI</name>
<dbReference type="InterPro" id="IPR050148">
    <property type="entry name" value="Terpene_synthase-like"/>
</dbReference>
<keyword evidence="2" id="KW-0479">Metal-binding</keyword>
<dbReference type="Gene3D" id="1.50.10.130">
    <property type="entry name" value="Terpene synthase, N-terminal domain"/>
    <property type="match status" value="1"/>
</dbReference>
<dbReference type="Pfam" id="PF03936">
    <property type="entry name" value="Terpene_synth_C"/>
    <property type="match status" value="1"/>
</dbReference>
<evidence type="ECO:0000256" key="2">
    <source>
        <dbReference type="ARBA" id="ARBA00022723"/>
    </source>
</evidence>
<dbReference type="SFLD" id="SFLDG01019">
    <property type="entry name" value="Terpene_Cyclase_Like_1_C_Termi"/>
    <property type="match status" value="1"/>
</dbReference>
<dbReference type="PANTHER" id="PTHR31225">
    <property type="entry name" value="OS04G0344100 PROTEIN-RELATED"/>
    <property type="match status" value="1"/>
</dbReference>
<dbReference type="InterPro" id="IPR008930">
    <property type="entry name" value="Terpenoid_cyclase/PrenylTrfase"/>
</dbReference>
<dbReference type="EMBL" id="JANJYI010000003">
    <property type="protein sequence ID" value="KAK2656927.1"/>
    <property type="molecule type" value="Genomic_DNA"/>
</dbReference>
<feature type="domain" description="Terpene synthase metal-binding" evidence="7">
    <location>
        <begin position="309"/>
        <end position="548"/>
    </location>
</feature>
<dbReference type="GO" id="GO:0000287">
    <property type="term" value="F:magnesium ion binding"/>
    <property type="evidence" value="ECO:0007669"/>
    <property type="project" value="InterPro"/>
</dbReference>
<dbReference type="FunFam" id="1.50.10.130:FF:000001">
    <property type="entry name" value="Isoprene synthase, chloroplastic"/>
    <property type="match status" value="1"/>
</dbReference>
<dbReference type="SUPFAM" id="SSF48239">
    <property type="entry name" value="Terpenoid cyclases/Protein prenyltransferases"/>
    <property type="match status" value="1"/>
</dbReference>
<accession>A0AAD9XCU1</accession>
<dbReference type="AlphaFoldDB" id="A0AAD9XCU1"/>
<dbReference type="InterPro" id="IPR001906">
    <property type="entry name" value="Terpene_synth_N"/>
</dbReference>
<sequence>MAQQGFVIANSSLPPCFSLSRAKIPPKLLLPGNRIPCFTNKTVDGRQGQFRACLDAKTNQETLRPLADFPANIWKDTDAFFASAASRISEYDRTYGSKREDLKNKVKEMLIAPTDDPVEKVIFINSLCRLGVSYHFEDEIDHQLNLILAAEPNITKQMEYDLYTVSLFFRVFRQHGYKIYCDVFNKFTEDDGKFKETLTSDGRGILSLYEAAHLSVHGEDILEEALAFSKAHLKSLAGKSSPHLARQIMKSIQQPLHKDIPRLEAIHYISIYGEDESRNEILLLFAKLDFNRVQLLHQQEIAQVSSWWKNIQSTSNLTYVRDRIIELYFWINAVFYQPCYSRARLIFNKVMKIASVIDDTYDAYATFEELQRFTNAVQRWDACVIDELPDYMKIIYSTLLNLFDEIDKEVTPEGRSYTVSCAKELMKEMVRAYHLEAEWLNENYDPTFDEYLRNGIKSAGCFAFTAIAFAGMGHIADVNAFQWLQTRPKIVKASYTVGRLIDDIKTHEFEHKRAHVVSGVECYMKQYGVSIEEANEKLMKVVENAWKDMNEECMKPTPIPLQLLIPVMNVARLTEVTYLEKDGYTNPQYIKDHITQLYIKQIPI</sequence>
<evidence type="ECO:0000256" key="3">
    <source>
        <dbReference type="ARBA" id="ARBA00022842"/>
    </source>
</evidence>
<dbReference type="FunFam" id="1.10.600.10:FF:000007">
    <property type="entry name" value="Isoprene synthase, chloroplastic"/>
    <property type="match status" value="1"/>
</dbReference>
<evidence type="ECO:0000313" key="9">
    <source>
        <dbReference type="Proteomes" id="UP001280121"/>
    </source>
</evidence>
<dbReference type="SFLD" id="SFLDS00005">
    <property type="entry name" value="Isoprenoid_Synthase_Type_I"/>
    <property type="match status" value="1"/>
</dbReference>
<keyword evidence="3" id="KW-0460">Magnesium</keyword>
<proteinExistence type="inferred from homology"/>
<dbReference type="Proteomes" id="UP001280121">
    <property type="component" value="Unassembled WGS sequence"/>
</dbReference>
<comment type="cofactor">
    <cofactor evidence="1">
        <name>Mg(2+)</name>
        <dbReference type="ChEBI" id="CHEBI:18420"/>
    </cofactor>
</comment>
<protein>
    <submittedName>
        <fullName evidence="8">Uncharacterized protein</fullName>
    </submittedName>
</protein>
<gene>
    <name evidence="8" type="ORF">Ddye_009979</name>
</gene>
<dbReference type="InterPro" id="IPR005630">
    <property type="entry name" value="Terpene_synthase_metal-bd"/>
</dbReference>
<dbReference type="GO" id="GO:0010333">
    <property type="term" value="F:terpene synthase activity"/>
    <property type="evidence" value="ECO:0007669"/>
    <property type="project" value="InterPro"/>
</dbReference>
<dbReference type="InterPro" id="IPR036965">
    <property type="entry name" value="Terpene_synth_N_sf"/>
</dbReference>
<comment type="similarity">
    <text evidence="5">Belongs to the terpene synthase family. Tpsa subfamily.</text>
</comment>
<comment type="caution">
    <text evidence="8">The sequence shown here is derived from an EMBL/GenBank/DDBJ whole genome shotgun (WGS) entry which is preliminary data.</text>
</comment>
<evidence type="ECO:0000256" key="5">
    <source>
        <dbReference type="ARBA" id="ARBA00038405"/>
    </source>
</evidence>
<dbReference type="InterPro" id="IPR034741">
    <property type="entry name" value="Terpene_cyclase-like_1_C"/>
</dbReference>
<dbReference type="InterPro" id="IPR008949">
    <property type="entry name" value="Isoprenoid_synthase_dom_sf"/>
</dbReference>
<evidence type="ECO:0000259" key="7">
    <source>
        <dbReference type="Pfam" id="PF03936"/>
    </source>
</evidence>